<feature type="signal peptide" evidence="1">
    <location>
        <begin position="1"/>
        <end position="22"/>
    </location>
</feature>
<gene>
    <name evidence="3" type="ORF">SAMN04488018_102253</name>
</gene>
<evidence type="ECO:0000259" key="2">
    <source>
        <dbReference type="Pfam" id="PF18942"/>
    </source>
</evidence>
<organism evidence="3 4">
    <name type="scientific">Myroides marinus</name>
    <dbReference type="NCBI Taxonomy" id="703342"/>
    <lineage>
        <taxon>Bacteria</taxon>
        <taxon>Pseudomonadati</taxon>
        <taxon>Bacteroidota</taxon>
        <taxon>Flavobacteriia</taxon>
        <taxon>Flavobacteriales</taxon>
        <taxon>Flavobacteriaceae</taxon>
        <taxon>Myroides</taxon>
    </lineage>
</organism>
<dbReference type="Proteomes" id="UP000183077">
    <property type="component" value="Unassembled WGS sequence"/>
</dbReference>
<evidence type="ECO:0000313" key="4">
    <source>
        <dbReference type="Proteomes" id="UP000183077"/>
    </source>
</evidence>
<dbReference type="PROSITE" id="PS51257">
    <property type="entry name" value="PROKAR_LIPOPROTEIN"/>
    <property type="match status" value="1"/>
</dbReference>
<evidence type="ECO:0000313" key="3">
    <source>
        <dbReference type="EMBL" id="SEI61505.1"/>
    </source>
</evidence>
<feature type="chain" id="PRO_5010278308" description="DUF5689 domain-containing protein" evidence="1">
    <location>
        <begin position="23"/>
        <end position="677"/>
    </location>
</feature>
<dbReference type="RefSeq" id="WP_063175369.1">
    <property type="nucleotide sequence ID" value="NZ_FNYS01000002.1"/>
</dbReference>
<dbReference type="InterPro" id="IPR043744">
    <property type="entry name" value="DUF5689"/>
</dbReference>
<name>A0A1H6SCM0_9FLAO</name>
<evidence type="ECO:0000256" key="1">
    <source>
        <dbReference type="SAM" id="SignalP"/>
    </source>
</evidence>
<proteinExistence type="predicted"/>
<feature type="domain" description="DUF5689" evidence="2">
    <location>
        <begin position="41"/>
        <end position="280"/>
    </location>
</feature>
<protein>
    <recommendedName>
        <fullName evidence="2">DUF5689 domain-containing protein</fullName>
    </recommendedName>
</protein>
<dbReference type="EMBL" id="FNYS01000002">
    <property type="protein sequence ID" value="SEI61505.1"/>
    <property type="molecule type" value="Genomic_DNA"/>
</dbReference>
<dbReference type="GeneID" id="82255943"/>
<dbReference type="Pfam" id="PF18942">
    <property type="entry name" value="DUF5689"/>
    <property type="match status" value="1"/>
</dbReference>
<dbReference type="AlphaFoldDB" id="A0A1H6SCM0"/>
<sequence>MKTIFKSLLYFSFAGLILTGCAKNDDFSVPPINCEEPNIAANQTIDGLYSTIKEDSKVVAKYTNDEVISGIVVSSDQAGNFHQQLYIVDENTQTPVTLKVDIKGGFALYPVGSKVFVKLKDTYIHHSFGMITVGGGIYTSTSGNKYADVITGSKLRNTLYRSCKIKTGDEFNKYINVVTLEQLKADKTLLGKLIRVNEVQFERAVVGKTYYDKDDKASNDAQGQTLRKIVDKKGNSLVVRTGQYSNGIKDQIIVKESGSITGIVSDFQGTLQFYPRTMEDMKLDQAPFDEGNGAVDEDGSYDDPNMKLEPGKYLAFPGSNFEKWEDFTSVVNSYGLKHVALAEKQGWNGTNGMSLKATPTGNDFLFTIEKVKNVPTGATKISFLVKGKATGGSLVPLVYKANGKDYVAYNVKNLTVHKVVKANTKALGNNTTPVYDGTIDTKGEWVKVVLDLTSAPEGAGYNTSGAGNFFAIKVKKEIAYDLIIDEIKFEDGTPGDGTGPEVPEGDLSEAKGLNEDFEKEFTKDDRASSYDVKDLEFPIGIWSFSDGGVYGEANDLKASGKQSVRLRGNDKAEGFIQTKFFVTGLKKVELQFGGTKFSEATDADKEFAVEVFYSVDNGKTWKSAGKKVGVKEALTSATFDIASKSTDKVIVKIQNASFTRSTKNRLRINIDDVKFIK</sequence>
<reference evidence="3 4" key="1">
    <citation type="submission" date="2016-10" db="EMBL/GenBank/DDBJ databases">
        <authorList>
            <person name="de Groot N.N."/>
        </authorList>
    </citation>
    <scope>NUCLEOTIDE SEQUENCE [LARGE SCALE GENOMIC DNA]</scope>
    <source>
        <strain evidence="3 4">DSM 23048</strain>
    </source>
</reference>
<keyword evidence="1" id="KW-0732">Signal</keyword>
<accession>A0A1H6SCM0</accession>